<dbReference type="InterPro" id="IPR018062">
    <property type="entry name" value="HTH_AraC-typ_CS"/>
</dbReference>
<dbReference type="Gene3D" id="1.10.10.60">
    <property type="entry name" value="Homeodomain-like"/>
    <property type="match status" value="1"/>
</dbReference>
<proteinExistence type="predicted"/>
<dbReference type="PROSITE" id="PS00041">
    <property type="entry name" value="HTH_ARAC_FAMILY_1"/>
    <property type="match status" value="1"/>
</dbReference>
<keyword evidence="3" id="KW-0804">Transcription</keyword>
<dbReference type="SUPFAM" id="SSF51215">
    <property type="entry name" value="Regulatory protein AraC"/>
    <property type="match status" value="1"/>
</dbReference>
<dbReference type="Proteomes" id="UP000515703">
    <property type="component" value="Chromosome"/>
</dbReference>
<dbReference type="SMART" id="SM00342">
    <property type="entry name" value="HTH_ARAC"/>
    <property type="match status" value="1"/>
</dbReference>
<dbReference type="InterPro" id="IPR037923">
    <property type="entry name" value="HTH-like"/>
</dbReference>
<dbReference type="PROSITE" id="PS01124">
    <property type="entry name" value="HTH_ARAC_FAMILY_2"/>
    <property type="match status" value="1"/>
</dbReference>
<evidence type="ECO:0000259" key="4">
    <source>
        <dbReference type="PROSITE" id="PS01124"/>
    </source>
</evidence>
<keyword evidence="2" id="KW-0238">DNA-binding</keyword>
<name>A0A7I8DIJ1_9FIRM</name>
<dbReference type="InterPro" id="IPR009057">
    <property type="entry name" value="Homeodomain-like_sf"/>
</dbReference>
<dbReference type="SUPFAM" id="SSF46689">
    <property type="entry name" value="Homeodomain-like"/>
    <property type="match status" value="1"/>
</dbReference>
<dbReference type="KEGG" id="acht:bsdcttw_13000"/>
<accession>A0A7I8DIJ1</accession>
<sequence>MITVEYCGYHTHNPDRDTILRPYGSESYLFLLILSPMTFYFQNHNPVKVKPGACILYSPGKYQHYQAENEFFNSYVHFYCKPEDIRGYEIKKNHIFYPDNTEDLNWLLKKIYQEFINGLSKSEDMLDLYVRELFVLLHRGRLREVIPDEQRKGIYPELLSLRQQVLGNCEQPWSVEQMCRILNIGKSQLYKYYEDFFHSTPKKELVQARLQKAKYLLKNDAVTVNQAAYESGFNNICYFNRMFKLQCGCTPGEYRGQKR</sequence>
<reference evidence="5 6" key="2">
    <citation type="submission" date="2020-08" db="EMBL/GenBank/DDBJ databases">
        <authorList>
            <person name="Ueki A."/>
            <person name="Tonouchi A."/>
        </authorList>
    </citation>
    <scope>NUCLEOTIDE SEQUENCE [LARGE SCALE GENOMIC DNA]</scope>
    <source>
        <strain evidence="5 6">CTTW</strain>
    </source>
</reference>
<organism evidence="5 6">
    <name type="scientific">Anaerocolumna chitinilytica</name>
    <dbReference type="NCBI Taxonomy" id="1727145"/>
    <lineage>
        <taxon>Bacteria</taxon>
        <taxon>Bacillati</taxon>
        <taxon>Bacillota</taxon>
        <taxon>Clostridia</taxon>
        <taxon>Lachnospirales</taxon>
        <taxon>Lachnospiraceae</taxon>
        <taxon>Anaerocolumna</taxon>
    </lineage>
</organism>
<reference evidence="5 6" key="1">
    <citation type="submission" date="2020-08" db="EMBL/GenBank/DDBJ databases">
        <title>Draft genome sequencing of an Anaerocolumna strain isolated from anoxic soil subjected to BSD treatment.</title>
        <authorList>
            <person name="Uek A."/>
            <person name="Tonouchi A."/>
        </authorList>
    </citation>
    <scope>NUCLEOTIDE SEQUENCE [LARGE SCALE GENOMIC DNA]</scope>
    <source>
        <strain evidence="5 6">CTTW</strain>
    </source>
</reference>
<feature type="domain" description="HTH araC/xylS-type" evidence="4">
    <location>
        <begin position="159"/>
        <end position="257"/>
    </location>
</feature>
<dbReference type="AlphaFoldDB" id="A0A7I8DIJ1"/>
<evidence type="ECO:0000313" key="6">
    <source>
        <dbReference type="Proteomes" id="UP000515703"/>
    </source>
</evidence>
<dbReference type="EMBL" id="AP023368">
    <property type="protein sequence ID" value="BCJ98259.1"/>
    <property type="molecule type" value="Genomic_DNA"/>
</dbReference>
<dbReference type="InterPro" id="IPR018060">
    <property type="entry name" value="HTH_AraC"/>
</dbReference>
<dbReference type="GO" id="GO:0043565">
    <property type="term" value="F:sequence-specific DNA binding"/>
    <property type="evidence" value="ECO:0007669"/>
    <property type="project" value="InterPro"/>
</dbReference>
<evidence type="ECO:0000256" key="2">
    <source>
        <dbReference type="ARBA" id="ARBA00023125"/>
    </source>
</evidence>
<evidence type="ECO:0000256" key="3">
    <source>
        <dbReference type="ARBA" id="ARBA00023163"/>
    </source>
</evidence>
<keyword evidence="1" id="KW-0805">Transcription regulation</keyword>
<keyword evidence="6" id="KW-1185">Reference proteome</keyword>
<evidence type="ECO:0000256" key="1">
    <source>
        <dbReference type="ARBA" id="ARBA00023015"/>
    </source>
</evidence>
<dbReference type="Pfam" id="PF12833">
    <property type="entry name" value="HTH_18"/>
    <property type="match status" value="1"/>
</dbReference>
<gene>
    <name evidence="5" type="ORF">bsdcttw_13000</name>
</gene>
<dbReference type="PANTHER" id="PTHR43280:SF2">
    <property type="entry name" value="HTH-TYPE TRANSCRIPTIONAL REGULATOR EXSA"/>
    <property type="match status" value="1"/>
</dbReference>
<dbReference type="PANTHER" id="PTHR43280">
    <property type="entry name" value="ARAC-FAMILY TRANSCRIPTIONAL REGULATOR"/>
    <property type="match status" value="1"/>
</dbReference>
<dbReference type="RefSeq" id="WP_185258600.1">
    <property type="nucleotide sequence ID" value="NZ_AP023368.1"/>
</dbReference>
<evidence type="ECO:0000313" key="5">
    <source>
        <dbReference type="EMBL" id="BCJ98259.1"/>
    </source>
</evidence>
<protein>
    <recommendedName>
        <fullName evidence="4">HTH araC/xylS-type domain-containing protein</fullName>
    </recommendedName>
</protein>
<dbReference type="GO" id="GO:0003700">
    <property type="term" value="F:DNA-binding transcription factor activity"/>
    <property type="evidence" value="ECO:0007669"/>
    <property type="project" value="InterPro"/>
</dbReference>
<dbReference type="Gene3D" id="2.60.120.280">
    <property type="entry name" value="Regulatory protein AraC"/>
    <property type="match status" value="1"/>
</dbReference>